<reference evidence="1" key="2">
    <citation type="submission" date="2021-08" db="EMBL/GenBank/DDBJ databases">
        <authorList>
            <person name="Tani A."/>
            <person name="Ola A."/>
            <person name="Ogura Y."/>
            <person name="Katsura K."/>
            <person name="Hayashi T."/>
        </authorList>
    </citation>
    <scope>NUCLEOTIDE SEQUENCE</scope>
    <source>
        <strain evidence="1">DSM 14458</strain>
    </source>
</reference>
<name>A0ABQ4UT93_9HYPH</name>
<dbReference type="Proteomes" id="UP001055093">
    <property type="component" value="Unassembled WGS sequence"/>
</dbReference>
<evidence type="ECO:0000313" key="2">
    <source>
        <dbReference type="Proteomes" id="UP001055093"/>
    </source>
</evidence>
<dbReference type="EMBL" id="BPRE01000003">
    <property type="protein sequence ID" value="GJE74604.1"/>
    <property type="molecule type" value="Genomic_DNA"/>
</dbReference>
<comment type="caution">
    <text evidence="1">The sequence shown here is derived from an EMBL/GenBank/DDBJ whole genome shotgun (WGS) entry which is preliminary data.</text>
</comment>
<sequence length="84" mass="9410">MNGTRGATPGMRPDLIEQHIAAMTTASTNLLRQMRDEGLRYRVSVRPEDTATMHVHVHQLTPEIAERIRRCLSGTGMRVAVREG</sequence>
<accession>A0ABQ4UT93</accession>
<reference evidence="1" key="1">
    <citation type="journal article" date="2021" name="Front. Microbiol.">
        <title>Comprehensive Comparative Genomics and Phenotyping of Methylobacterium Species.</title>
        <authorList>
            <person name="Alessa O."/>
            <person name="Ogura Y."/>
            <person name="Fujitani Y."/>
            <person name="Takami H."/>
            <person name="Hayashi T."/>
            <person name="Sahin N."/>
            <person name="Tani A."/>
        </authorList>
    </citation>
    <scope>NUCLEOTIDE SEQUENCE</scope>
    <source>
        <strain evidence="1">DSM 14458</strain>
    </source>
</reference>
<proteinExistence type="predicted"/>
<protein>
    <submittedName>
        <fullName evidence="1">Uncharacterized protein</fullName>
    </submittedName>
</protein>
<keyword evidence="2" id="KW-1185">Reference proteome</keyword>
<organism evidence="1 2">
    <name type="scientific">Methylorubrum suomiense</name>
    <dbReference type="NCBI Taxonomy" id="144191"/>
    <lineage>
        <taxon>Bacteria</taxon>
        <taxon>Pseudomonadati</taxon>
        <taxon>Pseudomonadota</taxon>
        <taxon>Alphaproteobacteria</taxon>
        <taxon>Hyphomicrobiales</taxon>
        <taxon>Methylobacteriaceae</taxon>
        <taxon>Methylorubrum</taxon>
    </lineage>
</organism>
<evidence type="ECO:0000313" key="1">
    <source>
        <dbReference type="EMBL" id="GJE74604.1"/>
    </source>
</evidence>
<gene>
    <name evidence="1" type="ORF">BGCPKDLD_1175</name>
</gene>
<dbReference type="RefSeq" id="WP_238307739.1">
    <property type="nucleotide sequence ID" value="NZ_BPRE01000003.1"/>
</dbReference>